<accession>A0A8J6I1K4</accession>
<gene>
    <name evidence="3" type="ORF">G5B42_05585</name>
</gene>
<proteinExistence type="predicted"/>
<feature type="compositionally biased region" description="Polar residues" evidence="1">
    <location>
        <begin position="1"/>
        <end position="16"/>
    </location>
</feature>
<keyword evidence="4" id="KW-1185">Reference proteome</keyword>
<reference evidence="3" key="1">
    <citation type="submission" date="2020-06" db="EMBL/GenBank/DDBJ databases">
        <title>Novel chitinolytic bacterium.</title>
        <authorList>
            <person name="Ungkulpasvich U."/>
            <person name="Kosugi A."/>
            <person name="Uke A."/>
        </authorList>
    </citation>
    <scope>NUCLEOTIDE SEQUENCE</scope>
    <source>
        <strain evidence="3">UUS1-1</strain>
    </source>
</reference>
<dbReference type="EMBL" id="JAAKDE010000010">
    <property type="protein sequence ID" value="MBA2133014.1"/>
    <property type="molecule type" value="Genomic_DNA"/>
</dbReference>
<organism evidence="3 4">
    <name type="scientific">Capillibacterium thermochitinicola</name>
    <dbReference type="NCBI Taxonomy" id="2699427"/>
    <lineage>
        <taxon>Bacteria</taxon>
        <taxon>Bacillati</taxon>
        <taxon>Bacillota</taxon>
        <taxon>Capillibacterium</taxon>
    </lineage>
</organism>
<evidence type="ECO:0000259" key="2">
    <source>
        <dbReference type="Pfam" id="PF10135"/>
    </source>
</evidence>
<feature type="region of interest" description="Disordered" evidence="1">
    <location>
        <begin position="1"/>
        <end position="34"/>
    </location>
</feature>
<dbReference type="Proteomes" id="UP000657177">
    <property type="component" value="Unassembled WGS sequence"/>
</dbReference>
<dbReference type="Pfam" id="PF10135">
    <property type="entry name" value="Rod-binding"/>
    <property type="match status" value="1"/>
</dbReference>
<dbReference type="RefSeq" id="WP_181339461.1">
    <property type="nucleotide sequence ID" value="NZ_JAAKDE010000010.1"/>
</dbReference>
<evidence type="ECO:0000313" key="4">
    <source>
        <dbReference type="Proteomes" id="UP000657177"/>
    </source>
</evidence>
<feature type="domain" description="Flagellar protein FlgJ N-terminal" evidence="2">
    <location>
        <begin position="50"/>
        <end position="96"/>
    </location>
</feature>
<dbReference type="AlphaFoldDB" id="A0A8J6I1K4"/>
<comment type="caution">
    <text evidence="3">The sequence shown here is derived from an EMBL/GenBank/DDBJ whole genome shotgun (WGS) entry which is preliminary data.</text>
</comment>
<evidence type="ECO:0000256" key="1">
    <source>
        <dbReference type="SAM" id="MobiDB-lite"/>
    </source>
</evidence>
<name>A0A8J6I1K4_9FIRM</name>
<dbReference type="InterPro" id="IPR019301">
    <property type="entry name" value="Flagellar_prot_FlgJ_N"/>
</dbReference>
<protein>
    <submittedName>
        <fullName evidence="3">Rod-binding protein</fullName>
    </submittedName>
</protein>
<evidence type="ECO:0000313" key="3">
    <source>
        <dbReference type="EMBL" id="MBA2133014.1"/>
    </source>
</evidence>
<sequence length="115" mass="12910">MKIDLQTVQTRQTAMKTSPPARTAQPAASDEEQRLREKCREFEAILLQKMVEVMQGNTGLFGQGVQGDFFRGMFAEYLAKELAQNPGLGLTESIMRALSERANGRTNEQTNERTN</sequence>